<keyword evidence="4" id="KW-0808">Transferase</keyword>
<evidence type="ECO:0000313" key="11">
    <source>
        <dbReference type="EnsemblMetazoa" id="PPA11126.1"/>
    </source>
</evidence>
<evidence type="ECO:0000256" key="7">
    <source>
        <dbReference type="ARBA" id="ARBA00022989"/>
    </source>
</evidence>
<keyword evidence="5" id="KW-0812">Transmembrane</keyword>
<comment type="similarity">
    <text evidence="2 10">Belongs to the glycosyltransferase 31 family.</text>
</comment>
<dbReference type="OrthoDB" id="5512589at2759"/>
<keyword evidence="7" id="KW-1133">Transmembrane helix</keyword>
<evidence type="ECO:0000256" key="1">
    <source>
        <dbReference type="ARBA" id="ARBA00004323"/>
    </source>
</evidence>
<dbReference type="FunFam" id="3.90.550.50:FF:000106">
    <property type="entry name" value="Hexosyltransferase"/>
    <property type="match status" value="1"/>
</dbReference>
<name>A0A2A6BLV5_PRIPA</name>
<dbReference type="GO" id="GO:0016757">
    <property type="term" value="F:glycosyltransferase activity"/>
    <property type="evidence" value="ECO:0000318"/>
    <property type="project" value="GO_Central"/>
</dbReference>
<evidence type="ECO:0000313" key="12">
    <source>
        <dbReference type="Proteomes" id="UP000005239"/>
    </source>
</evidence>
<dbReference type="GO" id="GO:0000139">
    <property type="term" value="C:Golgi membrane"/>
    <property type="evidence" value="ECO:0000318"/>
    <property type="project" value="GO_Central"/>
</dbReference>
<dbReference type="GO" id="GO:0006493">
    <property type="term" value="P:protein O-linked glycosylation"/>
    <property type="evidence" value="ECO:0000318"/>
    <property type="project" value="GO_Central"/>
</dbReference>
<keyword evidence="8 10" id="KW-0333">Golgi apparatus</keyword>
<accession>A0A2A6BLV5</accession>
<proteinExistence type="inferred from homology"/>
<protein>
    <recommendedName>
        <fullName evidence="10">Hexosyltransferase</fullName>
        <ecNumber evidence="10">2.4.1.-</ecNumber>
    </recommendedName>
</protein>
<evidence type="ECO:0000256" key="4">
    <source>
        <dbReference type="ARBA" id="ARBA00022679"/>
    </source>
</evidence>
<dbReference type="EC" id="2.4.1.-" evidence="10"/>
<evidence type="ECO:0000256" key="9">
    <source>
        <dbReference type="ARBA" id="ARBA00023136"/>
    </source>
</evidence>
<dbReference type="PANTHER" id="PTHR11214:SF391">
    <property type="entry name" value="BETA-1,3-GALACTOSYLTRANSFERASE BRE-2-RELATED"/>
    <property type="match status" value="1"/>
</dbReference>
<evidence type="ECO:0000256" key="6">
    <source>
        <dbReference type="ARBA" id="ARBA00022968"/>
    </source>
</evidence>
<evidence type="ECO:0000256" key="5">
    <source>
        <dbReference type="ARBA" id="ARBA00022692"/>
    </source>
</evidence>
<dbReference type="GO" id="GO:0016758">
    <property type="term" value="F:hexosyltransferase activity"/>
    <property type="evidence" value="ECO:0007669"/>
    <property type="project" value="InterPro"/>
</dbReference>
<dbReference type="SUPFAM" id="SSF53448">
    <property type="entry name" value="Nucleotide-diphospho-sugar transferases"/>
    <property type="match status" value="1"/>
</dbReference>
<dbReference type="EnsemblMetazoa" id="PPA11126.1">
    <property type="protein sequence ID" value="PPA11126.1"/>
    <property type="gene ID" value="WBGene00100680"/>
</dbReference>
<evidence type="ECO:0000256" key="2">
    <source>
        <dbReference type="ARBA" id="ARBA00008661"/>
    </source>
</evidence>
<reference evidence="12" key="1">
    <citation type="journal article" date="2008" name="Nat. Genet.">
        <title>The Pristionchus pacificus genome provides a unique perspective on nematode lifestyle and parasitism.</title>
        <authorList>
            <person name="Dieterich C."/>
            <person name="Clifton S.W."/>
            <person name="Schuster L.N."/>
            <person name="Chinwalla A."/>
            <person name="Delehaunty K."/>
            <person name="Dinkelacker I."/>
            <person name="Fulton L."/>
            <person name="Fulton R."/>
            <person name="Godfrey J."/>
            <person name="Minx P."/>
            <person name="Mitreva M."/>
            <person name="Roeseler W."/>
            <person name="Tian H."/>
            <person name="Witte H."/>
            <person name="Yang S.P."/>
            <person name="Wilson R.K."/>
            <person name="Sommer R.J."/>
        </authorList>
    </citation>
    <scope>NUCLEOTIDE SEQUENCE [LARGE SCALE GENOMIC DNA]</scope>
    <source>
        <strain evidence="12">PS312</strain>
    </source>
</reference>
<dbReference type="AlphaFoldDB" id="A0A2A6BLV5"/>
<organism evidence="11 12">
    <name type="scientific">Pristionchus pacificus</name>
    <name type="common">Parasitic nematode worm</name>
    <dbReference type="NCBI Taxonomy" id="54126"/>
    <lineage>
        <taxon>Eukaryota</taxon>
        <taxon>Metazoa</taxon>
        <taxon>Ecdysozoa</taxon>
        <taxon>Nematoda</taxon>
        <taxon>Chromadorea</taxon>
        <taxon>Rhabditida</taxon>
        <taxon>Rhabditina</taxon>
        <taxon>Diplogasteromorpha</taxon>
        <taxon>Diplogasteroidea</taxon>
        <taxon>Neodiplogasteridae</taxon>
        <taxon>Pristionchus</taxon>
    </lineage>
</organism>
<sequence length="334" mass="37627">MRIGILISLLAASDVYCRVLPDQENVVAIGLEVPSGALIGTAVNQAESCPDPPSANQSLHQLVNTLPINSLVLLAPAIINGDRNYALVLLVNSAEYEREDRDEIRRLWASRKESRMQEVDESVVVFLLGRSSALEEESDLYGDLLQVAVEDSYRNMVYKIEAGFRWLKESVRSDFVAKVDSDTVVHIDRLYNYLSKYEKAQSGPWFACYSIPSTAPVRDKCNPWYISESDYPYDRMPAYCNGPGYAMNRGLFELIVFEVEDAFLTGAVASDVGEIKMMVDVAFHRYTEITDCDGNEPTLSMQNTHFQLDDVIKPRKNLTAAWNWLKSVQCPQEL</sequence>
<dbReference type="Pfam" id="PF01762">
    <property type="entry name" value="Galactosyl_T"/>
    <property type="match status" value="1"/>
</dbReference>
<accession>A0A8R1YDL4</accession>
<keyword evidence="3 10" id="KW-0328">Glycosyltransferase</keyword>
<dbReference type="Proteomes" id="UP000005239">
    <property type="component" value="Unassembled WGS sequence"/>
</dbReference>
<reference evidence="11" key="2">
    <citation type="submission" date="2022-06" db="UniProtKB">
        <authorList>
            <consortium name="EnsemblMetazoa"/>
        </authorList>
    </citation>
    <scope>IDENTIFICATION</scope>
    <source>
        <strain evidence="11">PS312</strain>
    </source>
</reference>
<dbReference type="PANTHER" id="PTHR11214">
    <property type="entry name" value="BETA-1,3-N-ACETYLGLUCOSAMINYLTRANSFERASE"/>
    <property type="match status" value="1"/>
</dbReference>
<keyword evidence="9" id="KW-0472">Membrane</keyword>
<keyword evidence="12" id="KW-1185">Reference proteome</keyword>
<comment type="subcellular location">
    <subcellularLocation>
        <location evidence="1 10">Golgi apparatus membrane</location>
        <topology evidence="1 10">Single-pass type II membrane protein</topology>
    </subcellularLocation>
</comment>
<keyword evidence="6" id="KW-0735">Signal-anchor</keyword>
<evidence type="ECO:0000256" key="10">
    <source>
        <dbReference type="RuleBase" id="RU363063"/>
    </source>
</evidence>
<dbReference type="Gene3D" id="3.90.550.50">
    <property type="match status" value="1"/>
</dbReference>
<gene>
    <name evidence="11" type="primary">WBGene00100680</name>
</gene>
<dbReference type="InterPro" id="IPR029044">
    <property type="entry name" value="Nucleotide-diphossugar_trans"/>
</dbReference>
<evidence type="ECO:0000256" key="3">
    <source>
        <dbReference type="ARBA" id="ARBA00022676"/>
    </source>
</evidence>
<evidence type="ECO:0000256" key="8">
    <source>
        <dbReference type="ARBA" id="ARBA00023034"/>
    </source>
</evidence>
<dbReference type="InterPro" id="IPR002659">
    <property type="entry name" value="Glyco_trans_31"/>
</dbReference>